<feature type="transmembrane region" description="Helical" evidence="1">
    <location>
        <begin position="131"/>
        <end position="157"/>
    </location>
</feature>
<evidence type="ECO:0000256" key="1">
    <source>
        <dbReference type="SAM" id="Phobius"/>
    </source>
</evidence>
<feature type="transmembrane region" description="Helical" evidence="1">
    <location>
        <begin position="169"/>
        <end position="193"/>
    </location>
</feature>
<dbReference type="AlphaFoldDB" id="A0A1I7UM99"/>
<keyword evidence="1" id="KW-1133">Transmembrane helix</keyword>
<feature type="transmembrane region" description="Helical" evidence="1">
    <location>
        <begin position="199"/>
        <end position="224"/>
    </location>
</feature>
<keyword evidence="1" id="KW-0472">Membrane</keyword>
<feature type="chain" id="PRO_5009309076" evidence="2">
    <location>
        <begin position="19"/>
        <end position="260"/>
    </location>
</feature>
<reference evidence="4" key="1">
    <citation type="submission" date="2016-11" db="UniProtKB">
        <authorList>
            <consortium name="WormBaseParasite"/>
        </authorList>
    </citation>
    <scope>IDENTIFICATION</scope>
</reference>
<keyword evidence="2" id="KW-0732">Signal</keyword>
<dbReference type="eggNOG" id="ENOG502TJ0J">
    <property type="taxonomic scope" value="Eukaryota"/>
</dbReference>
<evidence type="ECO:0000313" key="3">
    <source>
        <dbReference type="Proteomes" id="UP000095282"/>
    </source>
</evidence>
<keyword evidence="1" id="KW-0812">Transmembrane</keyword>
<name>A0A1I7UM99_9PELO</name>
<accession>A0A1I7UM99</accession>
<evidence type="ECO:0000256" key="2">
    <source>
        <dbReference type="SAM" id="SignalP"/>
    </source>
</evidence>
<dbReference type="Proteomes" id="UP000095282">
    <property type="component" value="Unplaced"/>
</dbReference>
<proteinExistence type="predicted"/>
<dbReference type="WBParaSite" id="Csp11.Scaffold630.g17384.t1">
    <property type="protein sequence ID" value="Csp11.Scaffold630.g17384.t1"/>
    <property type="gene ID" value="Csp11.Scaffold630.g17384"/>
</dbReference>
<protein>
    <submittedName>
        <fullName evidence="4">Uncharacterized protein</fullName>
    </submittedName>
</protein>
<keyword evidence="3" id="KW-1185">Reference proteome</keyword>
<sequence>MKINIFFFFFFLIQFIFGFEQSENRNSTDFRMEIIEKIENSTDFRMEIIEKIENSTDFRMEIIENNSLIDNITESIGNSKEIEIIDGDYKKSALLVDTVVVTIITIATLVPTSIITSEGTVDSIIILEDTVYHIIIIIPIIVPVTLTIRIIPVITVVMDTVDTVDMDTVTMVTVIIIVTIITIIMDMDILLYFSVSFPFFIMNFSIFSCFFIFIFTSVVAVEYGEINYHRIEKRQFNFGQWGRQVGQRGENYGRGWGQQW</sequence>
<feature type="signal peptide" evidence="2">
    <location>
        <begin position="1"/>
        <end position="18"/>
    </location>
</feature>
<evidence type="ECO:0000313" key="4">
    <source>
        <dbReference type="WBParaSite" id="Csp11.Scaffold630.g17384.t1"/>
    </source>
</evidence>
<organism evidence="3 4">
    <name type="scientific">Caenorhabditis tropicalis</name>
    <dbReference type="NCBI Taxonomy" id="1561998"/>
    <lineage>
        <taxon>Eukaryota</taxon>
        <taxon>Metazoa</taxon>
        <taxon>Ecdysozoa</taxon>
        <taxon>Nematoda</taxon>
        <taxon>Chromadorea</taxon>
        <taxon>Rhabditida</taxon>
        <taxon>Rhabditina</taxon>
        <taxon>Rhabditomorpha</taxon>
        <taxon>Rhabditoidea</taxon>
        <taxon>Rhabditidae</taxon>
        <taxon>Peloderinae</taxon>
        <taxon>Caenorhabditis</taxon>
    </lineage>
</organism>